<name>E0CQ73_VITVI</name>
<dbReference type="InParanoid" id="E0CQ73"/>
<protein>
    <submittedName>
        <fullName evidence="1">Uncharacterized protein</fullName>
    </submittedName>
</protein>
<organism evidence="1 2">
    <name type="scientific">Vitis vinifera</name>
    <name type="common">Grape</name>
    <dbReference type="NCBI Taxonomy" id="29760"/>
    <lineage>
        <taxon>Eukaryota</taxon>
        <taxon>Viridiplantae</taxon>
        <taxon>Streptophyta</taxon>
        <taxon>Embryophyta</taxon>
        <taxon>Tracheophyta</taxon>
        <taxon>Spermatophyta</taxon>
        <taxon>Magnoliopsida</taxon>
        <taxon>eudicotyledons</taxon>
        <taxon>Gunneridae</taxon>
        <taxon>Pentapetalae</taxon>
        <taxon>rosids</taxon>
        <taxon>Vitales</taxon>
        <taxon>Vitaceae</taxon>
        <taxon>Viteae</taxon>
        <taxon>Vitis</taxon>
    </lineage>
</organism>
<accession>E0CQ73</accession>
<dbReference type="AlphaFoldDB" id="E0CQ73"/>
<dbReference type="HOGENOM" id="CLU_2188792_0_0_1"/>
<evidence type="ECO:0000313" key="2">
    <source>
        <dbReference type="Proteomes" id="UP000009183"/>
    </source>
</evidence>
<dbReference type="Proteomes" id="UP000009183">
    <property type="component" value="Chromosome 18"/>
</dbReference>
<keyword evidence="2" id="KW-1185">Reference proteome</keyword>
<sequence length="109" mass="12487">MHALLKFKKEEELVRLLLIGRREKDLLLMRDILPVIFLGTVSASNMLLFDAITYTPSTEKGTVPTSDEDAITDIMEQYGQFVDFIQSRLSKLQEVPCAWPPLLFHSTYP</sequence>
<gene>
    <name evidence="1" type="ordered locus">VIT_18s0001g14430</name>
</gene>
<evidence type="ECO:0000313" key="1">
    <source>
        <dbReference type="EMBL" id="CBI19878.3"/>
    </source>
</evidence>
<reference evidence="2" key="1">
    <citation type="journal article" date="2007" name="Nature">
        <title>The grapevine genome sequence suggests ancestral hexaploidization in major angiosperm phyla.</title>
        <authorList>
            <consortium name="The French-Italian Public Consortium for Grapevine Genome Characterization."/>
            <person name="Jaillon O."/>
            <person name="Aury J.-M."/>
            <person name="Noel B."/>
            <person name="Policriti A."/>
            <person name="Clepet C."/>
            <person name="Casagrande A."/>
            <person name="Choisne N."/>
            <person name="Aubourg S."/>
            <person name="Vitulo N."/>
            <person name="Jubin C."/>
            <person name="Vezzi A."/>
            <person name="Legeai F."/>
            <person name="Hugueney P."/>
            <person name="Dasilva C."/>
            <person name="Horner D."/>
            <person name="Mica E."/>
            <person name="Jublot D."/>
            <person name="Poulain J."/>
            <person name="Bruyere C."/>
            <person name="Billault A."/>
            <person name="Segurens B."/>
            <person name="Gouyvenoux M."/>
            <person name="Ugarte E."/>
            <person name="Cattonaro F."/>
            <person name="Anthouard V."/>
            <person name="Vico V."/>
            <person name="Del Fabbro C."/>
            <person name="Alaux M."/>
            <person name="Di Gaspero G."/>
            <person name="Dumas V."/>
            <person name="Felice N."/>
            <person name="Paillard S."/>
            <person name="Juman I."/>
            <person name="Moroldo M."/>
            <person name="Scalabrin S."/>
            <person name="Canaguier A."/>
            <person name="Le Clainche I."/>
            <person name="Malacrida G."/>
            <person name="Durand E."/>
            <person name="Pesole G."/>
            <person name="Laucou V."/>
            <person name="Chatelet P."/>
            <person name="Merdinoglu D."/>
            <person name="Delledonne M."/>
            <person name="Pezzotti M."/>
            <person name="Lecharny A."/>
            <person name="Scarpelli C."/>
            <person name="Artiguenave F."/>
            <person name="Pe M.E."/>
            <person name="Valle G."/>
            <person name="Morgante M."/>
            <person name="Caboche M."/>
            <person name="Adam-Blondon A.-F."/>
            <person name="Weissenbach J."/>
            <person name="Quetier F."/>
            <person name="Wincker P."/>
        </authorList>
    </citation>
    <scope>NUCLEOTIDE SEQUENCE [LARGE SCALE GENOMIC DNA]</scope>
    <source>
        <strain evidence="2">cv. Pinot noir / PN40024</strain>
    </source>
</reference>
<dbReference type="EMBL" id="FN595227">
    <property type="protein sequence ID" value="CBI19878.3"/>
    <property type="molecule type" value="Genomic_DNA"/>
</dbReference>
<proteinExistence type="predicted"/>
<dbReference type="PaxDb" id="29760-VIT_18s0001g14430.t01"/>